<keyword evidence="3" id="KW-1185">Reference proteome</keyword>
<name>A0AAX6IFV4_IRIPA</name>
<evidence type="ECO:0000313" key="3">
    <source>
        <dbReference type="Proteomes" id="UP001140949"/>
    </source>
</evidence>
<dbReference type="Proteomes" id="UP001140949">
    <property type="component" value="Unassembled WGS sequence"/>
</dbReference>
<dbReference type="EMBL" id="JANAVB010001918">
    <property type="protein sequence ID" value="KAJ6852136.1"/>
    <property type="molecule type" value="Genomic_DNA"/>
</dbReference>
<reference evidence="2" key="2">
    <citation type="submission" date="2023-04" db="EMBL/GenBank/DDBJ databases">
        <authorList>
            <person name="Bruccoleri R.E."/>
            <person name="Oakeley E.J."/>
            <person name="Faust A.-M."/>
            <person name="Dessus-Babus S."/>
            <person name="Altorfer M."/>
            <person name="Burckhardt D."/>
            <person name="Oertli M."/>
            <person name="Naumann U."/>
            <person name="Petersen F."/>
            <person name="Wong J."/>
        </authorList>
    </citation>
    <scope>NUCLEOTIDE SEQUENCE</scope>
    <source>
        <strain evidence="2">GSM-AAB239-AS_SAM_17_03QT</strain>
        <tissue evidence="2">Leaf</tissue>
    </source>
</reference>
<evidence type="ECO:0000313" key="2">
    <source>
        <dbReference type="EMBL" id="KAJ6852136.1"/>
    </source>
</evidence>
<accession>A0AAX6IFV4</accession>
<dbReference type="EMBL" id="JANAVB010024600">
    <property type="protein sequence ID" value="KAJ6822086.1"/>
    <property type="molecule type" value="Genomic_DNA"/>
</dbReference>
<gene>
    <name evidence="2" type="ORF">M6B38_257500</name>
    <name evidence="1" type="ORF">M6B38_390220</name>
</gene>
<dbReference type="AlphaFoldDB" id="A0AAX6IFV4"/>
<reference evidence="2" key="1">
    <citation type="journal article" date="2023" name="GigaByte">
        <title>Genome assembly of the bearded iris, Iris pallida Lam.</title>
        <authorList>
            <person name="Bruccoleri R.E."/>
            <person name="Oakeley E.J."/>
            <person name="Faust A.M.E."/>
            <person name="Altorfer M."/>
            <person name="Dessus-Babus S."/>
            <person name="Burckhardt D."/>
            <person name="Oertli M."/>
            <person name="Naumann U."/>
            <person name="Petersen F."/>
            <person name="Wong J."/>
        </authorList>
    </citation>
    <scope>NUCLEOTIDE SEQUENCE</scope>
    <source>
        <strain evidence="2">GSM-AAB239-AS_SAM_17_03QT</strain>
    </source>
</reference>
<sequence length="90" mass="10238">MSRHCGGVRLWPGKVGTWGTQYRPDLQLLHGSKRRCSATALGRPNRPDLGRSSDDSVAPAVVRRWLCNREPLDHVRSRWWIEPLAFCDDG</sequence>
<organism evidence="2 3">
    <name type="scientific">Iris pallida</name>
    <name type="common">Sweet iris</name>
    <dbReference type="NCBI Taxonomy" id="29817"/>
    <lineage>
        <taxon>Eukaryota</taxon>
        <taxon>Viridiplantae</taxon>
        <taxon>Streptophyta</taxon>
        <taxon>Embryophyta</taxon>
        <taxon>Tracheophyta</taxon>
        <taxon>Spermatophyta</taxon>
        <taxon>Magnoliopsida</taxon>
        <taxon>Liliopsida</taxon>
        <taxon>Asparagales</taxon>
        <taxon>Iridaceae</taxon>
        <taxon>Iridoideae</taxon>
        <taxon>Irideae</taxon>
        <taxon>Iris</taxon>
    </lineage>
</organism>
<protein>
    <submittedName>
        <fullName evidence="2">Uncharacterized protein</fullName>
    </submittedName>
</protein>
<evidence type="ECO:0000313" key="1">
    <source>
        <dbReference type="EMBL" id="KAJ6822086.1"/>
    </source>
</evidence>
<proteinExistence type="predicted"/>
<comment type="caution">
    <text evidence="2">The sequence shown here is derived from an EMBL/GenBank/DDBJ whole genome shotgun (WGS) entry which is preliminary data.</text>
</comment>